<organism evidence="1 2">
    <name type="scientific">Lymnaea stagnalis</name>
    <name type="common">Great pond snail</name>
    <name type="synonym">Helix stagnalis</name>
    <dbReference type="NCBI Taxonomy" id="6523"/>
    <lineage>
        <taxon>Eukaryota</taxon>
        <taxon>Metazoa</taxon>
        <taxon>Spiralia</taxon>
        <taxon>Lophotrochozoa</taxon>
        <taxon>Mollusca</taxon>
        <taxon>Gastropoda</taxon>
        <taxon>Heterobranchia</taxon>
        <taxon>Euthyneura</taxon>
        <taxon>Panpulmonata</taxon>
        <taxon>Hygrophila</taxon>
        <taxon>Lymnaeoidea</taxon>
        <taxon>Lymnaeidae</taxon>
        <taxon>Lymnaea</taxon>
    </lineage>
</organism>
<accession>A0AAV2HCD8</accession>
<gene>
    <name evidence="1" type="ORF">GSLYS_00005518001</name>
</gene>
<dbReference type="Proteomes" id="UP001497497">
    <property type="component" value="Unassembled WGS sequence"/>
</dbReference>
<keyword evidence="2" id="KW-1185">Reference proteome</keyword>
<evidence type="ECO:0000313" key="2">
    <source>
        <dbReference type="Proteomes" id="UP001497497"/>
    </source>
</evidence>
<name>A0AAV2HCD8_LYMST</name>
<reference evidence="1 2" key="1">
    <citation type="submission" date="2024-04" db="EMBL/GenBank/DDBJ databases">
        <authorList>
            <consortium name="Genoscope - CEA"/>
            <person name="William W."/>
        </authorList>
    </citation>
    <scope>NUCLEOTIDE SEQUENCE [LARGE SCALE GENOMIC DNA]</scope>
</reference>
<evidence type="ECO:0000313" key="1">
    <source>
        <dbReference type="EMBL" id="CAL1531423.1"/>
    </source>
</evidence>
<comment type="caution">
    <text evidence="1">The sequence shown here is derived from an EMBL/GenBank/DDBJ whole genome shotgun (WGS) entry which is preliminary data.</text>
</comment>
<dbReference type="AlphaFoldDB" id="A0AAV2HCD8"/>
<proteinExistence type="predicted"/>
<dbReference type="EMBL" id="CAXITT010000088">
    <property type="protein sequence ID" value="CAL1531423.1"/>
    <property type="molecule type" value="Genomic_DNA"/>
</dbReference>
<sequence length="306" mass="34560">MELFIQEYISSSTHDDVKREGLLERRISPYATLRPGDLAALLKLHSTISIPLSNFGHNHGSHTHHSERIDTLFEKKHHLSTGDSDEEQSEELEVVCHGADQGHIPAEYLVKGIKRHELPVIGVFVHKKICPGFRYKVRRANSKDFFWQGKARTLESIGTGYGCRLTFTGDKLNYNENYFWSDSDPNGFAFSIQAVDVGQKFLIQDTYDKVIGEGVIERIHGAQEVKSVSADRKGVTQHVNVSITCCITYYKRHHHGLKELMVHENQETVSGEAVLFKARSSRQGALLAIEDVYLPRIGQCTFVPDV</sequence>
<protein>
    <submittedName>
        <fullName evidence="1">Uncharacterized protein</fullName>
    </submittedName>
</protein>